<evidence type="ECO:0000256" key="1">
    <source>
        <dbReference type="ARBA" id="ARBA00007689"/>
    </source>
</evidence>
<reference evidence="3 4" key="1">
    <citation type="submission" date="2019-04" db="EMBL/GenBank/DDBJ databases">
        <title>Sphingomonas psychrotolerans sp. nov., isolated from soil in the Tianshan Mountains, Xinjiang, China.</title>
        <authorList>
            <person name="Luo Y."/>
            <person name="Sheng H."/>
        </authorList>
    </citation>
    <scope>NUCLEOTIDE SEQUENCE [LARGE SCALE GENOMIC DNA]</scope>
    <source>
        <strain evidence="3 4">KIS18-15</strain>
    </source>
</reference>
<evidence type="ECO:0000313" key="4">
    <source>
        <dbReference type="Proteomes" id="UP000309848"/>
    </source>
</evidence>
<dbReference type="InterPro" id="IPR005545">
    <property type="entry name" value="YCII"/>
</dbReference>
<dbReference type="OrthoDB" id="2293521at2"/>
<dbReference type="Pfam" id="PF03795">
    <property type="entry name" value="YCII"/>
    <property type="match status" value="1"/>
</dbReference>
<dbReference type="RefSeq" id="WP_135987067.1">
    <property type="nucleotide sequence ID" value="NZ_JAASQM010000003.1"/>
</dbReference>
<feature type="domain" description="YCII-related" evidence="2">
    <location>
        <begin position="1"/>
        <end position="83"/>
    </location>
</feature>
<gene>
    <name evidence="3" type="ORF">E5A74_18270</name>
</gene>
<dbReference type="InterPro" id="IPR011008">
    <property type="entry name" value="Dimeric_a/b-barrel"/>
</dbReference>
<comment type="similarity">
    <text evidence="1">Belongs to the YciI family.</text>
</comment>
<proteinExistence type="inferred from homology"/>
<dbReference type="PANTHER" id="PTHR33606:SF3">
    <property type="entry name" value="PROTEIN YCII"/>
    <property type="match status" value="1"/>
</dbReference>
<dbReference type="InterPro" id="IPR051807">
    <property type="entry name" value="Sec-metab_biosynth-assoc"/>
</dbReference>
<name>A0A4S1W8L7_9SPHN</name>
<dbReference type="Gene3D" id="3.30.70.1060">
    <property type="entry name" value="Dimeric alpha+beta barrel"/>
    <property type="match status" value="1"/>
</dbReference>
<dbReference type="NCBIfam" id="NF009508">
    <property type="entry name" value="PRK12866.1"/>
    <property type="match status" value="1"/>
</dbReference>
<dbReference type="PANTHER" id="PTHR33606">
    <property type="entry name" value="PROTEIN YCII"/>
    <property type="match status" value="1"/>
</dbReference>
<accession>A0A4S1W8L7</accession>
<dbReference type="AlphaFoldDB" id="A0A4S1W8L7"/>
<organism evidence="3 4">
    <name type="scientific">Sphingomonas naasensis</name>
    <dbReference type="NCBI Taxonomy" id="1344951"/>
    <lineage>
        <taxon>Bacteria</taxon>
        <taxon>Pseudomonadati</taxon>
        <taxon>Pseudomonadota</taxon>
        <taxon>Alphaproteobacteria</taxon>
        <taxon>Sphingomonadales</taxon>
        <taxon>Sphingomonadaceae</taxon>
        <taxon>Sphingomonas</taxon>
    </lineage>
</organism>
<keyword evidence="4" id="KW-1185">Reference proteome</keyword>
<dbReference type="EMBL" id="SRXU01000009">
    <property type="protein sequence ID" value="TGX38773.1"/>
    <property type="molecule type" value="Genomic_DNA"/>
</dbReference>
<comment type="caution">
    <text evidence="3">The sequence shown here is derived from an EMBL/GenBank/DDBJ whole genome shotgun (WGS) entry which is preliminary data.</text>
</comment>
<evidence type="ECO:0000259" key="2">
    <source>
        <dbReference type="Pfam" id="PF03795"/>
    </source>
</evidence>
<evidence type="ECO:0000313" key="3">
    <source>
        <dbReference type="EMBL" id="TGX38773.1"/>
    </source>
</evidence>
<sequence length="99" mass="10768">MHYLLRYTLAADYLDRRPAFRDVHLARAWAAVERGELLLGGAVGDPVESALLLFTDAEAARAFAAADPYVTKGLVTQWHVVPWHTVVGADAAAPVRPTT</sequence>
<protein>
    <recommendedName>
        <fullName evidence="2">YCII-related domain-containing protein</fullName>
    </recommendedName>
</protein>
<dbReference type="Proteomes" id="UP000309848">
    <property type="component" value="Unassembled WGS sequence"/>
</dbReference>
<dbReference type="SUPFAM" id="SSF54909">
    <property type="entry name" value="Dimeric alpha+beta barrel"/>
    <property type="match status" value="1"/>
</dbReference>